<keyword evidence="2" id="KW-1185">Reference proteome</keyword>
<dbReference type="AlphaFoldDB" id="A0A508SWE3"/>
<reference evidence="1" key="1">
    <citation type="submission" date="2019-02" db="EMBL/GenBank/DDBJ databases">
        <authorList>
            <person name="Pothier F.J."/>
        </authorList>
    </citation>
    <scope>NUCLEOTIDE SEQUENCE</scope>
    <source>
        <strain evidence="1">CI-1B</strain>
    </source>
</reference>
<sequence length="167" mass="18056">MGLTLPGNIPVAAESFEALLKLGDPWPLGHQAQALVLVTKNASDPCMVWASPKLGTYRAIWTKASASGFVEAADEWGDNVDIDHVFPQSWANLPGSNVSYVRLFPVWAEINRSAGAGREKQALKAGITTTREHGIVFAQELQVLKILGHPVGTVSDPVSIFGVKRRR</sequence>
<proteinExistence type="predicted"/>
<dbReference type="Proteomes" id="UP000328092">
    <property type="component" value="Unassembled WGS sequence"/>
</dbReference>
<protein>
    <recommendedName>
        <fullName evidence="3">DUF1524 domain-containing protein</fullName>
    </recommendedName>
</protein>
<gene>
    <name evidence="1" type="ORF">CI1B_13550</name>
</gene>
<evidence type="ECO:0008006" key="3">
    <source>
        <dbReference type="Google" id="ProtNLM"/>
    </source>
</evidence>
<dbReference type="OrthoDB" id="9798761at2"/>
<organism evidence="1 2">
    <name type="scientific">Bradyrhizobium ivorense</name>
    <dbReference type="NCBI Taxonomy" id="2511166"/>
    <lineage>
        <taxon>Bacteria</taxon>
        <taxon>Pseudomonadati</taxon>
        <taxon>Pseudomonadota</taxon>
        <taxon>Alphaproteobacteria</taxon>
        <taxon>Hyphomicrobiales</taxon>
        <taxon>Nitrobacteraceae</taxon>
        <taxon>Bradyrhizobium</taxon>
    </lineage>
</organism>
<comment type="caution">
    <text evidence="1">The sequence shown here is derived from an EMBL/GenBank/DDBJ whole genome shotgun (WGS) entry which is preliminary data.</text>
</comment>
<accession>A0A508SWE3</accession>
<evidence type="ECO:0000313" key="1">
    <source>
        <dbReference type="EMBL" id="VIO66236.1"/>
    </source>
</evidence>
<name>A0A508SWE3_9BRAD</name>
<dbReference type="EMBL" id="CAADFC020000004">
    <property type="protein sequence ID" value="VIO66236.1"/>
    <property type="molecule type" value="Genomic_DNA"/>
</dbReference>
<evidence type="ECO:0000313" key="2">
    <source>
        <dbReference type="Proteomes" id="UP000328092"/>
    </source>
</evidence>
<dbReference type="RefSeq" id="WP_139857915.1">
    <property type="nucleotide sequence ID" value="NZ_CAADFC020000004.1"/>
</dbReference>